<protein>
    <recommendedName>
        <fullName evidence="3">DUF3993 domain-containing protein</fullName>
    </recommendedName>
</protein>
<proteinExistence type="predicted"/>
<comment type="caution">
    <text evidence="1">The sequence shown here is derived from an EMBL/GenBank/DDBJ whole genome shotgun (WGS) entry which is preliminary data.</text>
</comment>
<dbReference type="OrthoDB" id="2880030at2"/>
<gene>
    <name evidence="1" type="ORF">FCL54_01540</name>
</gene>
<keyword evidence="2" id="KW-1185">Reference proteome</keyword>
<sequence>MKKYLGFVFSVVMLGSVLTGCSGDMTKKATQHFGDSEFYLSDKVEAKAFSVEKPDVEKVTSEFKNEVVQEIDNNYKVINYSNKDELVEHLEQWSSNKLATEIVDVYYQEQNGKLYVVPTELFPWITEDKPYELIKEGTYTYTVKQTNQTDLYGKYTILIQLKYTDGKWKIDNFNIKR</sequence>
<dbReference type="RefSeq" id="WP_138122450.1">
    <property type="nucleotide sequence ID" value="NZ_SWLG01000001.1"/>
</dbReference>
<organism evidence="1 2">
    <name type="scientific">Exobacillus caeni</name>
    <dbReference type="NCBI Taxonomy" id="2574798"/>
    <lineage>
        <taxon>Bacteria</taxon>
        <taxon>Bacillati</taxon>
        <taxon>Bacillota</taxon>
        <taxon>Bacilli</taxon>
        <taxon>Bacillales</taxon>
        <taxon>Guptibacillaceae</taxon>
        <taxon>Exobacillus</taxon>
    </lineage>
</organism>
<dbReference type="AlphaFoldDB" id="A0A5R9F933"/>
<name>A0A5R9F933_9BACL</name>
<dbReference type="EMBL" id="SWLG01000001">
    <property type="protein sequence ID" value="TLS39019.1"/>
    <property type="molecule type" value="Genomic_DNA"/>
</dbReference>
<reference evidence="1 2" key="1">
    <citation type="submission" date="2019-04" db="EMBL/GenBank/DDBJ databases">
        <title>Bacillus caeni sp. nov., a bacterium isolated from mangrove sediment.</title>
        <authorList>
            <person name="Huang H."/>
            <person name="Mo K."/>
            <person name="Hu Y."/>
        </authorList>
    </citation>
    <scope>NUCLEOTIDE SEQUENCE [LARGE SCALE GENOMIC DNA]</scope>
    <source>
        <strain evidence="1 2">HB172195</strain>
    </source>
</reference>
<evidence type="ECO:0000313" key="1">
    <source>
        <dbReference type="EMBL" id="TLS39019.1"/>
    </source>
</evidence>
<evidence type="ECO:0000313" key="2">
    <source>
        <dbReference type="Proteomes" id="UP000308230"/>
    </source>
</evidence>
<dbReference type="Proteomes" id="UP000308230">
    <property type="component" value="Unassembled WGS sequence"/>
</dbReference>
<dbReference type="PROSITE" id="PS51257">
    <property type="entry name" value="PROKAR_LIPOPROTEIN"/>
    <property type="match status" value="1"/>
</dbReference>
<evidence type="ECO:0008006" key="3">
    <source>
        <dbReference type="Google" id="ProtNLM"/>
    </source>
</evidence>
<accession>A0A5R9F933</accession>